<keyword evidence="3 6" id="KW-1133">Transmembrane helix</keyword>
<dbReference type="OrthoDB" id="9255971at2"/>
<evidence type="ECO:0000256" key="5">
    <source>
        <dbReference type="ARBA" id="ARBA00023251"/>
    </source>
</evidence>
<feature type="transmembrane region" description="Helical" evidence="6">
    <location>
        <begin position="210"/>
        <end position="236"/>
    </location>
</feature>
<dbReference type="InterPro" id="IPR000412">
    <property type="entry name" value="ABC_2_transport"/>
</dbReference>
<dbReference type="PANTHER" id="PTHR43229">
    <property type="entry name" value="NODULATION PROTEIN J"/>
    <property type="match status" value="1"/>
</dbReference>
<keyword evidence="4 6" id="KW-0472">Membrane</keyword>
<feature type="transmembrane region" description="Helical" evidence="6">
    <location>
        <begin position="165"/>
        <end position="190"/>
    </location>
</feature>
<evidence type="ECO:0000256" key="4">
    <source>
        <dbReference type="ARBA" id="ARBA00023136"/>
    </source>
</evidence>
<proteinExistence type="inferred from homology"/>
<gene>
    <name evidence="8" type="ORF">D5H75_13060</name>
</gene>
<feature type="transmembrane region" description="Helical" evidence="6">
    <location>
        <begin position="22"/>
        <end position="43"/>
    </location>
</feature>
<dbReference type="Proteomes" id="UP000265768">
    <property type="component" value="Unassembled WGS sequence"/>
</dbReference>
<evidence type="ECO:0000313" key="9">
    <source>
        <dbReference type="Proteomes" id="UP000265768"/>
    </source>
</evidence>
<dbReference type="RefSeq" id="WP_119926709.1">
    <property type="nucleotide sequence ID" value="NZ_QZEY01000004.1"/>
</dbReference>
<dbReference type="InterPro" id="IPR051784">
    <property type="entry name" value="Nod_factor_ABC_transporter"/>
</dbReference>
<dbReference type="EMBL" id="QZEY01000004">
    <property type="protein sequence ID" value="RJL32460.1"/>
    <property type="molecule type" value="Genomic_DNA"/>
</dbReference>
<feature type="transmembrane region" description="Helical" evidence="6">
    <location>
        <begin position="131"/>
        <end position="153"/>
    </location>
</feature>
<keyword evidence="6" id="KW-1003">Cell membrane</keyword>
<evidence type="ECO:0000313" key="8">
    <source>
        <dbReference type="EMBL" id="RJL32460.1"/>
    </source>
</evidence>
<reference evidence="8 9" key="1">
    <citation type="submission" date="2018-09" db="EMBL/GenBank/DDBJ databases">
        <title>YIM 75507 draft genome.</title>
        <authorList>
            <person name="Tang S."/>
            <person name="Feng Y."/>
        </authorList>
    </citation>
    <scope>NUCLEOTIDE SEQUENCE [LARGE SCALE GENOMIC DNA]</scope>
    <source>
        <strain evidence="8 9">YIM 75507</strain>
    </source>
</reference>
<keyword evidence="9" id="KW-1185">Reference proteome</keyword>
<keyword evidence="2 6" id="KW-0812">Transmembrane</keyword>
<sequence length="246" mass="25454">MFIRDSAAVFHHAVRATFRTKAGVLIGAVQPLLYLALLGPLLARAVPGGGGWEVVVPGILLQLVLMSAGLAGFGVVFDRQTGVLERLRVTPASRAALLTGRVLRDALVLVAQSALILALGFALGLRAPVAGVLAGLAFVLVPALGLAALSYAVALRLPPEVFPPVMTTAIVPLMLLSGVFLPMSMAPGWLDAVSRAMPLRYVVDAMRDLFAGHYATGSVGIGLAVSVVFLAVALAAGTRAFQRESA</sequence>
<keyword evidence="5" id="KW-0046">Antibiotic resistance</keyword>
<dbReference type="InterPro" id="IPR047817">
    <property type="entry name" value="ABC2_TM_bact-type"/>
</dbReference>
<comment type="caution">
    <text evidence="8">The sequence shown here is derived from an EMBL/GenBank/DDBJ whole genome shotgun (WGS) entry which is preliminary data.</text>
</comment>
<accession>A0A3A4BDS8</accession>
<evidence type="ECO:0000256" key="2">
    <source>
        <dbReference type="ARBA" id="ARBA00022692"/>
    </source>
</evidence>
<dbReference type="AlphaFoldDB" id="A0A3A4BDS8"/>
<dbReference type="GO" id="GO:0140359">
    <property type="term" value="F:ABC-type transporter activity"/>
    <property type="evidence" value="ECO:0007669"/>
    <property type="project" value="InterPro"/>
</dbReference>
<dbReference type="Pfam" id="PF01061">
    <property type="entry name" value="ABC2_membrane"/>
    <property type="match status" value="1"/>
</dbReference>
<comment type="similarity">
    <text evidence="6">Belongs to the ABC-2 integral membrane protein family.</text>
</comment>
<evidence type="ECO:0000259" key="7">
    <source>
        <dbReference type="PROSITE" id="PS51012"/>
    </source>
</evidence>
<dbReference type="GO" id="GO:0043190">
    <property type="term" value="C:ATP-binding cassette (ABC) transporter complex"/>
    <property type="evidence" value="ECO:0007669"/>
    <property type="project" value="InterPro"/>
</dbReference>
<feature type="domain" description="ABC transmembrane type-2" evidence="7">
    <location>
        <begin position="22"/>
        <end position="244"/>
    </location>
</feature>
<evidence type="ECO:0000256" key="1">
    <source>
        <dbReference type="ARBA" id="ARBA00004141"/>
    </source>
</evidence>
<organism evidence="8 9">
    <name type="scientific">Bailinhaonella thermotolerans</name>
    <dbReference type="NCBI Taxonomy" id="1070861"/>
    <lineage>
        <taxon>Bacteria</taxon>
        <taxon>Bacillati</taxon>
        <taxon>Actinomycetota</taxon>
        <taxon>Actinomycetes</taxon>
        <taxon>Streptosporangiales</taxon>
        <taxon>Streptosporangiaceae</taxon>
        <taxon>Bailinhaonella</taxon>
    </lineage>
</organism>
<comment type="subcellular location">
    <subcellularLocation>
        <location evidence="6">Cell membrane</location>
        <topology evidence="6">Multi-pass membrane protein</topology>
    </subcellularLocation>
    <subcellularLocation>
        <location evidence="1">Membrane</location>
        <topology evidence="1">Multi-pass membrane protein</topology>
    </subcellularLocation>
</comment>
<dbReference type="PROSITE" id="PS51012">
    <property type="entry name" value="ABC_TM2"/>
    <property type="match status" value="1"/>
</dbReference>
<protein>
    <recommendedName>
        <fullName evidence="6">Transport permease protein</fullName>
    </recommendedName>
</protein>
<evidence type="ECO:0000256" key="6">
    <source>
        <dbReference type="RuleBase" id="RU361157"/>
    </source>
</evidence>
<feature type="transmembrane region" description="Helical" evidence="6">
    <location>
        <begin position="106"/>
        <end position="125"/>
    </location>
</feature>
<dbReference type="PIRSF" id="PIRSF006648">
    <property type="entry name" value="DrrB"/>
    <property type="match status" value="1"/>
</dbReference>
<dbReference type="PANTHER" id="PTHR43229:SF2">
    <property type="entry name" value="NODULATION PROTEIN J"/>
    <property type="match status" value="1"/>
</dbReference>
<name>A0A3A4BDS8_9ACTN</name>
<feature type="transmembrane region" description="Helical" evidence="6">
    <location>
        <begin position="55"/>
        <end position="77"/>
    </location>
</feature>
<dbReference type="GO" id="GO:0046677">
    <property type="term" value="P:response to antibiotic"/>
    <property type="evidence" value="ECO:0007669"/>
    <property type="project" value="UniProtKB-KW"/>
</dbReference>
<keyword evidence="6" id="KW-0813">Transport</keyword>
<evidence type="ECO:0000256" key="3">
    <source>
        <dbReference type="ARBA" id="ARBA00022989"/>
    </source>
</evidence>
<dbReference type="InterPro" id="IPR013525">
    <property type="entry name" value="ABC2_TM"/>
</dbReference>